<keyword evidence="5 7" id="KW-0687">Ribonucleoprotein</keyword>
<dbReference type="PANTHER" id="PTHR17039">
    <property type="entry name" value="U3 SMALL NUCLEOLAR RIBONUCLEOPROTEIN PROTEIN MPP10"/>
    <property type="match status" value="1"/>
</dbReference>
<comment type="similarity">
    <text evidence="6 7">Belongs to the MPP10 family.</text>
</comment>
<evidence type="ECO:0000256" key="6">
    <source>
        <dbReference type="ARBA" id="ARBA00029455"/>
    </source>
</evidence>
<dbReference type="PANTHER" id="PTHR17039:SF0">
    <property type="entry name" value="U3 SMALL NUCLEOLAR RIBONUCLEOPROTEIN PROTEIN MPP10"/>
    <property type="match status" value="1"/>
</dbReference>
<keyword evidence="2 7" id="KW-0690">Ribosome biogenesis</keyword>
<proteinExistence type="inferred from homology"/>
<evidence type="ECO:0000256" key="4">
    <source>
        <dbReference type="ARBA" id="ARBA00023242"/>
    </source>
</evidence>
<feature type="compositionally biased region" description="Basic and acidic residues" evidence="8">
    <location>
        <begin position="270"/>
        <end position="293"/>
    </location>
</feature>
<dbReference type="GO" id="GO:0006364">
    <property type="term" value="P:rRNA processing"/>
    <property type="evidence" value="ECO:0007669"/>
    <property type="project" value="UniProtKB-KW"/>
</dbReference>
<gene>
    <name evidence="9" type="ORF">SmJEL517_g02919</name>
</gene>
<dbReference type="AlphaFoldDB" id="A0A507BYT5"/>
<comment type="subcellular location">
    <subcellularLocation>
        <location evidence="1 7">Nucleus</location>
        <location evidence="1 7">Nucleolus</location>
    </subcellularLocation>
</comment>
<evidence type="ECO:0000256" key="8">
    <source>
        <dbReference type="SAM" id="MobiDB-lite"/>
    </source>
</evidence>
<feature type="compositionally biased region" description="Acidic residues" evidence="8">
    <location>
        <begin position="100"/>
        <end position="159"/>
    </location>
</feature>
<dbReference type="InterPro" id="IPR012173">
    <property type="entry name" value="Mpp10"/>
</dbReference>
<feature type="region of interest" description="Disordered" evidence="8">
    <location>
        <begin position="622"/>
        <end position="662"/>
    </location>
</feature>
<protein>
    <recommendedName>
        <fullName evidence="7">U3 small nucleolar ribonucleoprotein protein MPP10</fullName>
    </recommendedName>
</protein>
<sequence>MQSILKKAQKKPSTLKSEELLSGVKKLYEEAVTTDSTTTTPLPTIYTEGFGSEQIWEQLQLLNKPVLQRTTPAVATANKVNGAKIAPVPTNPEESSSSNGDDEDDMSGSDDFAGLEELEGLEEETGENSDDDDEDQDDFEEDMPSEQGDEDNLDEDDEDNLPKSSMKKRKSPVDDAFFSLQDMEDFAERAEARDMKRARTDKVDDDDEFDLGEGFLGMDPDQLHDSDQEDDDDDEDLERMDAGDDNANDIMYEDFFGPRETASRKPQKAFTDKMSRKLSRENRNEYEKLKEDTNIAEGLEDEDDEDEEEPTISSKKPSKITDIFNLDDPSTSAMSNFEKDQARLSKQIATLEAEAMAPKHWALTGEISAKHRPVDSLLQEVLDIEPGSKPVPIPTEETTIALEDLIKQRIRDSAFDDVERKAPAVEKTYDPNRRFELNESKPNKSLAEEYESEYLKQTMGNTPTVKDAALKASHDEISTLFKSLCNDLDVLSNWHFAPKPARDELTVMPLPSVPAISLEEAIPAGVSDGQLAAPKEVYSGKTTKGASEMEASDKKRIRTTKQRLFKRRKVEKAQRERDLEALAKKSIGGHGTGKKLQKAALEQLMHKSNVTIIGDSKVLKGGKDIRNKGAGKRKLADIVERGGSVKSKKNDTSGMDGNMLRL</sequence>
<evidence type="ECO:0000313" key="9">
    <source>
        <dbReference type="EMBL" id="TPX34450.1"/>
    </source>
</evidence>
<name>A0A507BYT5_9FUNG</name>
<dbReference type="EMBL" id="QEAO01000013">
    <property type="protein sequence ID" value="TPX34450.1"/>
    <property type="molecule type" value="Genomic_DNA"/>
</dbReference>
<dbReference type="GeneID" id="42004144"/>
<evidence type="ECO:0000256" key="3">
    <source>
        <dbReference type="ARBA" id="ARBA00022552"/>
    </source>
</evidence>
<organism evidence="9 10">
    <name type="scientific">Synchytrium microbalum</name>
    <dbReference type="NCBI Taxonomy" id="1806994"/>
    <lineage>
        <taxon>Eukaryota</taxon>
        <taxon>Fungi</taxon>
        <taxon>Fungi incertae sedis</taxon>
        <taxon>Chytridiomycota</taxon>
        <taxon>Chytridiomycota incertae sedis</taxon>
        <taxon>Chytridiomycetes</taxon>
        <taxon>Synchytriales</taxon>
        <taxon>Synchytriaceae</taxon>
        <taxon>Synchytrium</taxon>
    </lineage>
</organism>
<accession>A0A507BYT5</accession>
<evidence type="ECO:0000256" key="1">
    <source>
        <dbReference type="ARBA" id="ARBA00004604"/>
    </source>
</evidence>
<evidence type="ECO:0000256" key="5">
    <source>
        <dbReference type="ARBA" id="ARBA00023274"/>
    </source>
</evidence>
<keyword evidence="3 7" id="KW-0698">rRNA processing</keyword>
<dbReference type="Pfam" id="PF04006">
    <property type="entry name" value="Mpp10"/>
    <property type="match status" value="1"/>
</dbReference>
<dbReference type="Proteomes" id="UP000319731">
    <property type="component" value="Unassembled WGS sequence"/>
</dbReference>
<keyword evidence="4 7" id="KW-0539">Nucleus</keyword>
<comment type="function">
    <text evidence="7">Involved in nucleolar processing of pre-18S ribosomal RNA.</text>
</comment>
<keyword evidence="10" id="KW-1185">Reference proteome</keyword>
<feature type="compositionally biased region" description="Basic and acidic residues" evidence="8">
    <location>
        <begin position="186"/>
        <end position="202"/>
    </location>
</feature>
<dbReference type="OrthoDB" id="445326at2759"/>
<evidence type="ECO:0000256" key="7">
    <source>
        <dbReference type="PIRNR" id="PIRNR017300"/>
    </source>
</evidence>
<comment type="caution">
    <text evidence="9">The sequence shown here is derived from an EMBL/GenBank/DDBJ whole genome shotgun (WGS) entry which is preliminary data.</text>
</comment>
<dbReference type="RefSeq" id="XP_031025170.1">
    <property type="nucleotide sequence ID" value="XM_031168847.1"/>
</dbReference>
<feature type="compositionally biased region" description="Acidic residues" evidence="8">
    <location>
        <begin position="227"/>
        <end position="247"/>
    </location>
</feature>
<dbReference type="PIRSF" id="PIRSF017300">
    <property type="entry name" value="snoRNP_Mpp10"/>
    <property type="match status" value="1"/>
</dbReference>
<feature type="region of interest" description="Disordered" evidence="8">
    <location>
        <begin position="75"/>
        <end position="334"/>
    </location>
</feature>
<dbReference type="GO" id="GO:0034457">
    <property type="term" value="C:Mpp10 complex"/>
    <property type="evidence" value="ECO:0007669"/>
    <property type="project" value="UniProtKB-UniRule"/>
</dbReference>
<evidence type="ECO:0000313" key="10">
    <source>
        <dbReference type="Proteomes" id="UP000319731"/>
    </source>
</evidence>
<feature type="compositionally biased region" description="Acidic residues" evidence="8">
    <location>
        <begin position="298"/>
        <end position="310"/>
    </location>
</feature>
<dbReference type="GO" id="GO:0005732">
    <property type="term" value="C:sno(s)RNA-containing ribonucleoprotein complex"/>
    <property type="evidence" value="ECO:0007669"/>
    <property type="project" value="UniProtKB-UniRule"/>
</dbReference>
<evidence type="ECO:0000256" key="2">
    <source>
        <dbReference type="ARBA" id="ARBA00022517"/>
    </source>
</evidence>
<dbReference type="STRING" id="1806994.A0A507BYT5"/>
<reference evidence="9 10" key="1">
    <citation type="journal article" date="2019" name="Sci. Rep.">
        <title>Comparative genomics of chytrid fungi reveal insights into the obligate biotrophic and pathogenic lifestyle of Synchytrium endobioticum.</title>
        <authorList>
            <person name="van de Vossenberg B.T.L.H."/>
            <person name="Warris S."/>
            <person name="Nguyen H.D.T."/>
            <person name="van Gent-Pelzer M.P.E."/>
            <person name="Joly D.L."/>
            <person name="van de Geest H.C."/>
            <person name="Bonants P.J.M."/>
            <person name="Smith D.S."/>
            <person name="Levesque C.A."/>
            <person name="van der Lee T.A.J."/>
        </authorList>
    </citation>
    <scope>NUCLEOTIDE SEQUENCE [LARGE SCALE GENOMIC DNA]</scope>
    <source>
        <strain evidence="9 10">JEL517</strain>
    </source>
</reference>
<dbReference type="GO" id="GO:0032040">
    <property type="term" value="C:small-subunit processome"/>
    <property type="evidence" value="ECO:0007669"/>
    <property type="project" value="TreeGrafter"/>
</dbReference>